<dbReference type="AlphaFoldDB" id="A0A2U1LL92"/>
<evidence type="ECO:0000313" key="2">
    <source>
        <dbReference type="EMBL" id="PWA49770.1"/>
    </source>
</evidence>
<dbReference type="Proteomes" id="UP000245207">
    <property type="component" value="Unassembled WGS sequence"/>
</dbReference>
<proteinExistence type="predicted"/>
<feature type="region of interest" description="Disordered" evidence="1">
    <location>
        <begin position="113"/>
        <end position="165"/>
    </location>
</feature>
<gene>
    <name evidence="2" type="ORF">CTI12_AA478220</name>
</gene>
<comment type="caution">
    <text evidence="2">The sequence shown here is derived from an EMBL/GenBank/DDBJ whole genome shotgun (WGS) entry which is preliminary data.</text>
</comment>
<evidence type="ECO:0000313" key="3">
    <source>
        <dbReference type="Proteomes" id="UP000245207"/>
    </source>
</evidence>
<protein>
    <submittedName>
        <fullName evidence="2">Uncharacterized protein</fullName>
    </submittedName>
</protein>
<accession>A0A2U1LL92</accession>
<organism evidence="2 3">
    <name type="scientific">Artemisia annua</name>
    <name type="common">Sweet wormwood</name>
    <dbReference type="NCBI Taxonomy" id="35608"/>
    <lineage>
        <taxon>Eukaryota</taxon>
        <taxon>Viridiplantae</taxon>
        <taxon>Streptophyta</taxon>
        <taxon>Embryophyta</taxon>
        <taxon>Tracheophyta</taxon>
        <taxon>Spermatophyta</taxon>
        <taxon>Magnoliopsida</taxon>
        <taxon>eudicotyledons</taxon>
        <taxon>Gunneridae</taxon>
        <taxon>Pentapetalae</taxon>
        <taxon>asterids</taxon>
        <taxon>campanulids</taxon>
        <taxon>Asterales</taxon>
        <taxon>Asteraceae</taxon>
        <taxon>Asteroideae</taxon>
        <taxon>Anthemideae</taxon>
        <taxon>Artemisiinae</taxon>
        <taxon>Artemisia</taxon>
    </lineage>
</organism>
<reference evidence="2 3" key="1">
    <citation type="journal article" date="2018" name="Mol. Plant">
        <title>The genome of Artemisia annua provides insight into the evolution of Asteraceae family and artemisinin biosynthesis.</title>
        <authorList>
            <person name="Shen Q."/>
            <person name="Zhang L."/>
            <person name="Liao Z."/>
            <person name="Wang S."/>
            <person name="Yan T."/>
            <person name="Shi P."/>
            <person name="Liu M."/>
            <person name="Fu X."/>
            <person name="Pan Q."/>
            <person name="Wang Y."/>
            <person name="Lv Z."/>
            <person name="Lu X."/>
            <person name="Zhang F."/>
            <person name="Jiang W."/>
            <person name="Ma Y."/>
            <person name="Chen M."/>
            <person name="Hao X."/>
            <person name="Li L."/>
            <person name="Tang Y."/>
            <person name="Lv G."/>
            <person name="Zhou Y."/>
            <person name="Sun X."/>
            <person name="Brodelius P.E."/>
            <person name="Rose J.K.C."/>
            <person name="Tang K."/>
        </authorList>
    </citation>
    <scope>NUCLEOTIDE SEQUENCE [LARGE SCALE GENOMIC DNA]</scope>
    <source>
        <strain evidence="3">cv. Huhao1</strain>
        <tissue evidence="2">Leaf</tissue>
    </source>
</reference>
<sequence length="236" mass="25069">MVASCSTDVPSSLEGLQQLGVGNGLNLASHNHGHPIPAISADGSVATSVPVQVTAVDGSVSTFRVTNIVPSFSYTARHTADCQGTPTSGSPFPIDEGPSVAPMVLDFSGAGTARTSATRQHMRTGATRTPANRQRTRTGRPHTVDVGTSPVQGPIGPPQREGAPSDYKSFGRCDQVCQYCHAIFWLEEKRTGLAASAAPQYQRCCAGGRAFLRTYARGEKDDYEDLLCISVMRQSW</sequence>
<keyword evidence="3" id="KW-1185">Reference proteome</keyword>
<name>A0A2U1LL92_ARTAN</name>
<dbReference type="EMBL" id="PKPP01008791">
    <property type="protein sequence ID" value="PWA49770.1"/>
    <property type="molecule type" value="Genomic_DNA"/>
</dbReference>
<evidence type="ECO:0000256" key="1">
    <source>
        <dbReference type="SAM" id="MobiDB-lite"/>
    </source>
</evidence>